<evidence type="ECO:0000313" key="4">
    <source>
        <dbReference type="Proteomes" id="UP000799770"/>
    </source>
</evidence>
<dbReference type="AlphaFoldDB" id="A0A6A5YN75"/>
<reference evidence="3" key="1">
    <citation type="journal article" date="2020" name="Stud. Mycol.">
        <title>101 Dothideomycetes genomes: a test case for predicting lifestyles and emergence of pathogens.</title>
        <authorList>
            <person name="Haridas S."/>
            <person name="Albert R."/>
            <person name="Binder M."/>
            <person name="Bloem J."/>
            <person name="Labutti K."/>
            <person name="Salamov A."/>
            <person name="Andreopoulos B."/>
            <person name="Baker S."/>
            <person name="Barry K."/>
            <person name="Bills G."/>
            <person name="Bluhm B."/>
            <person name="Cannon C."/>
            <person name="Castanera R."/>
            <person name="Culley D."/>
            <person name="Daum C."/>
            <person name="Ezra D."/>
            <person name="Gonzalez J."/>
            <person name="Henrissat B."/>
            <person name="Kuo A."/>
            <person name="Liang C."/>
            <person name="Lipzen A."/>
            <person name="Lutzoni F."/>
            <person name="Magnuson J."/>
            <person name="Mondo S."/>
            <person name="Nolan M."/>
            <person name="Ohm R."/>
            <person name="Pangilinan J."/>
            <person name="Park H.-J."/>
            <person name="Ramirez L."/>
            <person name="Alfaro M."/>
            <person name="Sun H."/>
            <person name="Tritt A."/>
            <person name="Yoshinaga Y."/>
            <person name="Zwiers L.-H."/>
            <person name="Turgeon B."/>
            <person name="Goodwin S."/>
            <person name="Spatafora J."/>
            <person name="Crous P."/>
            <person name="Grigoriev I."/>
        </authorList>
    </citation>
    <scope>NUCLEOTIDE SEQUENCE</scope>
    <source>
        <strain evidence="3">CBS 627.86</strain>
    </source>
</reference>
<feature type="compositionally biased region" description="Polar residues" evidence="1">
    <location>
        <begin position="1"/>
        <end position="14"/>
    </location>
</feature>
<feature type="transmembrane region" description="Helical" evidence="2">
    <location>
        <begin position="58"/>
        <end position="77"/>
    </location>
</feature>
<keyword evidence="4" id="KW-1185">Reference proteome</keyword>
<feature type="transmembrane region" description="Helical" evidence="2">
    <location>
        <begin position="230"/>
        <end position="253"/>
    </location>
</feature>
<gene>
    <name evidence="3" type="ORF">BDV96DRAFT_504733</name>
</gene>
<evidence type="ECO:0000313" key="3">
    <source>
        <dbReference type="EMBL" id="KAF2108383.1"/>
    </source>
</evidence>
<evidence type="ECO:0000256" key="1">
    <source>
        <dbReference type="SAM" id="MobiDB-lite"/>
    </source>
</evidence>
<keyword evidence="2" id="KW-1133">Transmembrane helix</keyword>
<dbReference type="OrthoDB" id="194358at2759"/>
<feature type="region of interest" description="Disordered" evidence="1">
    <location>
        <begin position="1"/>
        <end position="20"/>
    </location>
</feature>
<organism evidence="3 4">
    <name type="scientific">Lophiotrema nucula</name>
    <dbReference type="NCBI Taxonomy" id="690887"/>
    <lineage>
        <taxon>Eukaryota</taxon>
        <taxon>Fungi</taxon>
        <taxon>Dikarya</taxon>
        <taxon>Ascomycota</taxon>
        <taxon>Pezizomycotina</taxon>
        <taxon>Dothideomycetes</taxon>
        <taxon>Pleosporomycetidae</taxon>
        <taxon>Pleosporales</taxon>
        <taxon>Lophiotremataceae</taxon>
        <taxon>Lophiotrema</taxon>
    </lineage>
</organism>
<evidence type="ECO:0000256" key="2">
    <source>
        <dbReference type="SAM" id="Phobius"/>
    </source>
</evidence>
<name>A0A6A5YN75_9PLEO</name>
<feature type="non-terminal residue" evidence="3">
    <location>
        <position position="392"/>
    </location>
</feature>
<protein>
    <submittedName>
        <fullName evidence="3">Uncharacterized protein</fullName>
    </submittedName>
</protein>
<accession>A0A6A5YN75</accession>
<keyword evidence="2" id="KW-0472">Membrane</keyword>
<feature type="transmembrane region" description="Helical" evidence="2">
    <location>
        <begin position="346"/>
        <end position="364"/>
    </location>
</feature>
<sequence length="392" mass="43080">MAATAASNATNPRPTGQGFGGDEFSNNLFSDLAPLLTLFGEQVTKQFLGMSMGWLDDILLAMGPLGIMTVIVSAIRVGRVKVLKAFVGRARESQANAEKEILSSTSVDVCELWSGQEIIRELGNPEGMKDLILLKAPIDVEVGSQRRMRRYASLFTTEPTRQFDDEEELVNISNGAPNIALNVHNSTASTKELLACAILGILLQLGALVFPAITTYYLKWRKGNSAVASYGYPCFAVGTLAMIVGMVFCGRVIEGSTAEHEFSLHPEGKSKGAGLRFLRLQRACTVSDQHFPSFPIFNSPKDLRIRTSRLRRVSYRCEHWPLVLTLFATIAAVVGFVSQFVGLRALHWSATIFQLGVMLIMTIVRSIVRRGLARDPICYPLLDGHELAWLTL</sequence>
<dbReference type="EMBL" id="ML977348">
    <property type="protein sequence ID" value="KAF2108383.1"/>
    <property type="molecule type" value="Genomic_DNA"/>
</dbReference>
<proteinExistence type="predicted"/>
<feature type="transmembrane region" description="Helical" evidence="2">
    <location>
        <begin position="319"/>
        <end position="340"/>
    </location>
</feature>
<dbReference type="Proteomes" id="UP000799770">
    <property type="component" value="Unassembled WGS sequence"/>
</dbReference>
<keyword evidence="2" id="KW-0812">Transmembrane</keyword>
<feature type="transmembrane region" description="Helical" evidence="2">
    <location>
        <begin position="193"/>
        <end position="218"/>
    </location>
</feature>